<evidence type="ECO:0000313" key="3">
    <source>
        <dbReference type="Proteomes" id="UP000193570"/>
    </source>
</evidence>
<dbReference type="Gene3D" id="1.20.1050.10">
    <property type="match status" value="1"/>
</dbReference>
<dbReference type="PANTHER" id="PTHR44051:SF8">
    <property type="entry name" value="GLUTATHIONE S-TRANSFERASE GSTA"/>
    <property type="match status" value="1"/>
</dbReference>
<evidence type="ECO:0000313" key="2">
    <source>
        <dbReference type="EMBL" id="SLN68463.1"/>
    </source>
</evidence>
<dbReference type="RefSeq" id="WP_085793214.1">
    <property type="nucleotide sequence ID" value="NZ_FWFK01000007.1"/>
</dbReference>
<dbReference type="PROSITE" id="PS50404">
    <property type="entry name" value="GST_NTER"/>
    <property type="match status" value="1"/>
</dbReference>
<dbReference type="InterPro" id="IPR040079">
    <property type="entry name" value="Glutathione_S-Trfase"/>
</dbReference>
<feature type="domain" description="GST N-terminal" evidence="1">
    <location>
        <begin position="7"/>
        <end position="89"/>
    </location>
</feature>
<dbReference type="GO" id="GO:0016491">
    <property type="term" value="F:oxidoreductase activity"/>
    <property type="evidence" value="ECO:0007669"/>
    <property type="project" value="UniProtKB-KW"/>
</dbReference>
<name>A0A1X7A2J5_9RHOB</name>
<dbReference type="InterPro" id="IPR036282">
    <property type="entry name" value="Glutathione-S-Trfase_C_sf"/>
</dbReference>
<dbReference type="PANTHER" id="PTHR44051">
    <property type="entry name" value="GLUTATHIONE S-TRANSFERASE-RELATED"/>
    <property type="match status" value="1"/>
</dbReference>
<evidence type="ECO:0000259" key="1">
    <source>
        <dbReference type="PROSITE" id="PS50404"/>
    </source>
</evidence>
<dbReference type="Gene3D" id="3.40.30.10">
    <property type="entry name" value="Glutaredoxin"/>
    <property type="match status" value="1"/>
</dbReference>
<reference evidence="2 3" key="1">
    <citation type="submission" date="2017-03" db="EMBL/GenBank/DDBJ databases">
        <authorList>
            <person name="Afonso C.L."/>
            <person name="Miller P.J."/>
            <person name="Scott M.A."/>
            <person name="Spackman E."/>
            <person name="Goraichik I."/>
            <person name="Dimitrov K.M."/>
            <person name="Suarez D.L."/>
            <person name="Swayne D.E."/>
        </authorList>
    </citation>
    <scope>NUCLEOTIDE SEQUENCE [LARGE SCALE GENOMIC DNA]</scope>
    <source>
        <strain evidence="2 3">CECT 8625</strain>
    </source>
</reference>
<dbReference type="SUPFAM" id="SSF52833">
    <property type="entry name" value="Thioredoxin-like"/>
    <property type="match status" value="1"/>
</dbReference>
<proteinExistence type="predicted"/>
<dbReference type="SUPFAM" id="SSF47616">
    <property type="entry name" value="GST C-terminal domain-like"/>
    <property type="match status" value="1"/>
</dbReference>
<dbReference type="InterPro" id="IPR036249">
    <property type="entry name" value="Thioredoxin-like_sf"/>
</dbReference>
<dbReference type="Pfam" id="PF13410">
    <property type="entry name" value="GST_C_2"/>
    <property type="match status" value="1"/>
</dbReference>
<organism evidence="2 3">
    <name type="scientific">Roseivivax jejudonensis</name>
    <dbReference type="NCBI Taxonomy" id="1529041"/>
    <lineage>
        <taxon>Bacteria</taxon>
        <taxon>Pseudomonadati</taxon>
        <taxon>Pseudomonadota</taxon>
        <taxon>Alphaproteobacteria</taxon>
        <taxon>Rhodobacterales</taxon>
        <taxon>Roseobacteraceae</taxon>
        <taxon>Roseivivax</taxon>
    </lineage>
</organism>
<gene>
    <name evidence="2" type="primary">yfcG_1</name>
    <name evidence="2" type="ORF">ROJ8625_03552</name>
</gene>
<accession>A0A1X7A2J5</accession>
<dbReference type="SFLD" id="SFLDS00019">
    <property type="entry name" value="Glutathione_Transferase_(cytos"/>
    <property type="match status" value="1"/>
</dbReference>
<dbReference type="InterPro" id="IPR004045">
    <property type="entry name" value="Glutathione_S-Trfase_N"/>
</dbReference>
<dbReference type="OrthoDB" id="9810080at2"/>
<dbReference type="EMBL" id="FWFK01000007">
    <property type="protein sequence ID" value="SLN68463.1"/>
    <property type="molecule type" value="Genomic_DNA"/>
</dbReference>
<protein>
    <submittedName>
        <fullName evidence="2">Disulfide-bond oxidoreductase YfcG</fullName>
        <ecNumber evidence="2">1.8.4.-</ecNumber>
    </submittedName>
</protein>
<dbReference type="EC" id="1.8.4.-" evidence="2"/>
<dbReference type="AlphaFoldDB" id="A0A1X7A2J5"/>
<keyword evidence="3" id="KW-1185">Reference proteome</keyword>
<sequence length="208" mass="21811">MSASDGARAVLWGHRDSGHAVKVALALHLAGIDHGVEVVDIWAAPETRPDLFRARSPLGQVPLLELDGVALTQSGAILMEIADRFATLGGESASGLRRGRTILMWEANRIGMCVPQLIEARRPGGDAFPDGAVAWLAGRYAADAAQFETLLGAGPFLHGEAPGIGDCAVWGYARWIDRAGLTAPPALAAWLDRMAALPATERAAAAFG</sequence>
<dbReference type="Proteomes" id="UP000193570">
    <property type="component" value="Unassembled WGS sequence"/>
</dbReference>
<keyword evidence="2" id="KW-0560">Oxidoreductase</keyword>
<dbReference type="Pfam" id="PF13409">
    <property type="entry name" value="GST_N_2"/>
    <property type="match status" value="1"/>
</dbReference>